<dbReference type="SUPFAM" id="SSF51735">
    <property type="entry name" value="NAD(P)-binding Rossmann-fold domains"/>
    <property type="match status" value="1"/>
</dbReference>
<evidence type="ECO:0000259" key="8">
    <source>
        <dbReference type="Pfam" id="PF02826"/>
    </source>
</evidence>
<dbReference type="EnsemblMetazoa" id="CapteT154830">
    <property type="protein sequence ID" value="CapteP154830"/>
    <property type="gene ID" value="CapteG154830"/>
</dbReference>
<dbReference type="EMBL" id="KB292163">
    <property type="protein sequence ID" value="ELU18038.1"/>
    <property type="molecule type" value="Genomic_DNA"/>
</dbReference>
<evidence type="ECO:0000256" key="3">
    <source>
        <dbReference type="ARBA" id="ARBA00022553"/>
    </source>
</evidence>
<evidence type="ECO:0000259" key="7">
    <source>
        <dbReference type="Pfam" id="PF00389"/>
    </source>
</evidence>
<dbReference type="PROSITE" id="PS00671">
    <property type="entry name" value="D_2_HYDROXYACID_DH_3"/>
    <property type="match status" value="1"/>
</dbReference>
<dbReference type="Proteomes" id="UP000014760">
    <property type="component" value="Unassembled WGS sequence"/>
</dbReference>
<comment type="subunit">
    <text evidence="1">Homotetramer.</text>
</comment>
<organism evidence="9">
    <name type="scientific">Capitella teleta</name>
    <name type="common">Polychaete worm</name>
    <dbReference type="NCBI Taxonomy" id="283909"/>
    <lineage>
        <taxon>Eukaryota</taxon>
        <taxon>Metazoa</taxon>
        <taxon>Spiralia</taxon>
        <taxon>Lophotrochozoa</taxon>
        <taxon>Annelida</taxon>
        <taxon>Polychaeta</taxon>
        <taxon>Sedentaria</taxon>
        <taxon>Scolecida</taxon>
        <taxon>Capitellidae</taxon>
        <taxon>Capitella</taxon>
    </lineage>
</organism>
<evidence type="ECO:0000313" key="10">
    <source>
        <dbReference type="EnsemblMetazoa" id="CapteP154830"/>
    </source>
</evidence>
<comment type="similarity">
    <text evidence="6">Belongs to the D-isomer specific 2-hydroxyacid dehydrogenase family.</text>
</comment>
<evidence type="ECO:0000256" key="2">
    <source>
        <dbReference type="ARBA" id="ARBA00021582"/>
    </source>
</evidence>
<feature type="domain" description="D-isomer specific 2-hydroxyacid dehydrogenase NAD-binding" evidence="8">
    <location>
        <begin position="180"/>
        <end position="301"/>
    </location>
</feature>
<proteinExistence type="inferred from homology"/>
<dbReference type="AlphaFoldDB" id="R7VGR8"/>
<dbReference type="FunCoup" id="R7VGR8">
    <property type="interactions" value="589"/>
</dbReference>
<protein>
    <recommendedName>
        <fullName evidence="2">D-3-phosphoglycerate dehydrogenase</fullName>
    </recommendedName>
</protein>
<dbReference type="OrthoDB" id="1621027at2759"/>
<evidence type="ECO:0000256" key="6">
    <source>
        <dbReference type="RuleBase" id="RU003719"/>
    </source>
</evidence>
<dbReference type="GO" id="GO:0051287">
    <property type="term" value="F:NAD binding"/>
    <property type="evidence" value="ECO:0007669"/>
    <property type="project" value="InterPro"/>
</dbReference>
<feature type="domain" description="D-isomer specific 2-hydroxyacid dehydrogenase catalytic" evidence="7">
    <location>
        <begin position="8"/>
        <end position="326"/>
    </location>
</feature>
<evidence type="ECO:0000256" key="5">
    <source>
        <dbReference type="ARBA" id="ARBA00023002"/>
    </source>
</evidence>
<dbReference type="PANTHER" id="PTHR42938">
    <property type="entry name" value="FORMATE DEHYDROGENASE 1"/>
    <property type="match status" value="1"/>
</dbReference>
<evidence type="ECO:0000313" key="9">
    <source>
        <dbReference type="EMBL" id="ELU18038.1"/>
    </source>
</evidence>
<evidence type="ECO:0000256" key="1">
    <source>
        <dbReference type="ARBA" id="ARBA00011881"/>
    </source>
</evidence>
<keyword evidence="11" id="KW-1185">Reference proteome</keyword>
<dbReference type="HOGENOM" id="CLU_019796_1_3_1"/>
<keyword evidence="4" id="KW-0007">Acetylation</keyword>
<reference evidence="9 11" key="2">
    <citation type="journal article" date="2013" name="Nature">
        <title>Insights into bilaterian evolution from three spiralian genomes.</title>
        <authorList>
            <person name="Simakov O."/>
            <person name="Marletaz F."/>
            <person name="Cho S.J."/>
            <person name="Edsinger-Gonzales E."/>
            <person name="Havlak P."/>
            <person name="Hellsten U."/>
            <person name="Kuo D.H."/>
            <person name="Larsson T."/>
            <person name="Lv J."/>
            <person name="Arendt D."/>
            <person name="Savage R."/>
            <person name="Osoegawa K."/>
            <person name="de Jong P."/>
            <person name="Grimwood J."/>
            <person name="Chapman J.A."/>
            <person name="Shapiro H."/>
            <person name="Aerts A."/>
            <person name="Otillar R.P."/>
            <person name="Terry A.Y."/>
            <person name="Boore J.L."/>
            <person name="Grigoriev I.V."/>
            <person name="Lindberg D.R."/>
            <person name="Seaver E.C."/>
            <person name="Weisblat D.A."/>
            <person name="Putnam N.H."/>
            <person name="Rokhsar D.S."/>
        </authorList>
    </citation>
    <scope>NUCLEOTIDE SEQUENCE</scope>
    <source>
        <strain evidence="9 11">I ESC-2004</strain>
    </source>
</reference>
<dbReference type="InterPro" id="IPR006139">
    <property type="entry name" value="D-isomer_2_OHA_DH_cat_dom"/>
</dbReference>
<dbReference type="OMA" id="SKGCWEV"/>
<evidence type="ECO:0000313" key="11">
    <source>
        <dbReference type="Proteomes" id="UP000014760"/>
    </source>
</evidence>
<dbReference type="STRING" id="283909.R7VGR8"/>
<dbReference type="InterPro" id="IPR029753">
    <property type="entry name" value="D-isomer_DH_CS"/>
</dbReference>
<keyword evidence="5 6" id="KW-0560">Oxidoreductase</keyword>
<dbReference type="EMBL" id="AMQN01003891">
    <property type="status" value="NOT_ANNOTATED_CDS"/>
    <property type="molecule type" value="Genomic_DNA"/>
</dbReference>
<keyword evidence="3" id="KW-0597">Phosphoprotein</keyword>
<dbReference type="Pfam" id="PF00389">
    <property type="entry name" value="2-Hacid_dh"/>
    <property type="match status" value="1"/>
</dbReference>
<dbReference type="FunFam" id="3.40.50.720:FF:000038">
    <property type="entry name" value="D-3-phosphoglycerate dehydrogenase"/>
    <property type="match status" value="1"/>
</dbReference>
<dbReference type="GO" id="GO:0004617">
    <property type="term" value="F:phosphoglycerate dehydrogenase activity"/>
    <property type="evidence" value="ECO:0007669"/>
    <property type="project" value="TreeGrafter"/>
</dbReference>
<dbReference type="InterPro" id="IPR006140">
    <property type="entry name" value="D-isomer_DH_NAD-bd"/>
</dbReference>
<feature type="domain" description="D-isomer specific 2-hydroxyacid dehydrogenase NAD-binding" evidence="8">
    <location>
        <begin position="111"/>
        <end position="172"/>
    </location>
</feature>
<dbReference type="SUPFAM" id="SSF52283">
    <property type="entry name" value="Formate/glycerate dehydrogenase catalytic domain-like"/>
    <property type="match status" value="1"/>
</dbReference>
<sequence>MTLPLKKVLISDEIDQVCIDVLTKNGIEAVKNTKLSKEALLEEIKAYDGLIVRSATQVTAEVITAGSNLKVIGRAGTGVDNIDCKAAEAKGVLVRNTPTGNSISAAELTCTLLLSMSRNIANGTQTLREGRWERKNLMGNEVYGKTIGIIGLGRIGKEVATRMQAFGMKVRLCCCVDSKLTGSLLQTIGFDPVIPASVTAEFGVKSMSLEEMWPQVDYITVHTPLIPQTKNLINDDVFRKCKKGVRVINCARGGIIDEEALLRALDAGLCGGAALDVFCEEPPKASPLIKHPLVTSTPHLGASTVEAQTRVAEEIAQIFVDLSTGKS</sequence>
<dbReference type="InterPro" id="IPR036291">
    <property type="entry name" value="NAD(P)-bd_dom_sf"/>
</dbReference>
<dbReference type="Pfam" id="PF02826">
    <property type="entry name" value="2-Hacid_dh_C"/>
    <property type="match status" value="2"/>
</dbReference>
<dbReference type="CDD" id="cd12173">
    <property type="entry name" value="PGDH_4"/>
    <property type="match status" value="1"/>
</dbReference>
<reference evidence="11" key="1">
    <citation type="submission" date="2012-12" db="EMBL/GenBank/DDBJ databases">
        <authorList>
            <person name="Hellsten U."/>
            <person name="Grimwood J."/>
            <person name="Chapman J.A."/>
            <person name="Shapiro H."/>
            <person name="Aerts A."/>
            <person name="Otillar R.P."/>
            <person name="Terry A.Y."/>
            <person name="Boore J.L."/>
            <person name="Simakov O."/>
            <person name="Marletaz F."/>
            <person name="Cho S.-J."/>
            <person name="Edsinger-Gonzales E."/>
            <person name="Havlak P."/>
            <person name="Kuo D.-H."/>
            <person name="Larsson T."/>
            <person name="Lv J."/>
            <person name="Arendt D."/>
            <person name="Savage R."/>
            <person name="Osoegawa K."/>
            <person name="de Jong P."/>
            <person name="Lindberg D.R."/>
            <person name="Seaver E.C."/>
            <person name="Weisblat D.A."/>
            <person name="Putnam N.H."/>
            <person name="Grigoriev I.V."/>
            <person name="Rokhsar D.S."/>
        </authorList>
    </citation>
    <scope>NUCLEOTIDE SEQUENCE</scope>
    <source>
        <strain evidence="11">I ESC-2004</strain>
    </source>
</reference>
<gene>
    <name evidence="9" type="ORF">CAPTEDRAFT_154830</name>
</gene>
<accession>R7VGR8</accession>
<reference evidence="10" key="3">
    <citation type="submission" date="2015-06" db="UniProtKB">
        <authorList>
            <consortium name="EnsemblMetazoa"/>
        </authorList>
    </citation>
    <scope>IDENTIFICATION</scope>
</reference>
<evidence type="ECO:0000256" key="4">
    <source>
        <dbReference type="ARBA" id="ARBA00022990"/>
    </source>
</evidence>
<name>R7VGR8_CAPTE</name>
<dbReference type="PANTHER" id="PTHR42938:SF22">
    <property type="entry name" value="D-3-PHOSPHOGLYCERATE DEHYDROGENASE"/>
    <property type="match status" value="1"/>
</dbReference>
<dbReference type="Gene3D" id="3.40.50.720">
    <property type="entry name" value="NAD(P)-binding Rossmann-like Domain"/>
    <property type="match status" value="2"/>
</dbReference>